<evidence type="ECO:0000256" key="2">
    <source>
        <dbReference type="ARBA" id="ARBA00022573"/>
    </source>
</evidence>
<dbReference type="EC" id="2.1.1.-" evidence="7"/>
<keyword evidence="5" id="KW-0949">S-adenosyl-L-methionine</keyword>
<dbReference type="Pfam" id="PF00590">
    <property type="entry name" value="TP_methylase"/>
    <property type="match status" value="1"/>
</dbReference>
<gene>
    <name evidence="7" type="primary">cbiE</name>
    <name evidence="7" type="ORF">NCTC7307_02205</name>
</gene>
<dbReference type="PANTHER" id="PTHR43182">
    <property type="entry name" value="COBALT-PRECORRIN-6B C(15)-METHYLTRANSFERASE (DECARBOXYLATING)"/>
    <property type="match status" value="1"/>
</dbReference>
<protein>
    <submittedName>
        <fullName evidence="7">Cobalt-precorrin-6Y C(5)-methyltransferase</fullName>
        <ecNumber evidence="7">2.1.1.-</ecNumber>
    </submittedName>
</protein>
<dbReference type="NCBIfam" id="TIGR02467">
    <property type="entry name" value="CbiE"/>
    <property type="match status" value="1"/>
</dbReference>
<dbReference type="InterPro" id="IPR035996">
    <property type="entry name" value="4pyrrol_Methylase_sf"/>
</dbReference>
<keyword evidence="2" id="KW-0169">Cobalamin biosynthesis</keyword>
<evidence type="ECO:0000313" key="7">
    <source>
        <dbReference type="EMBL" id="SQI23087.1"/>
    </source>
</evidence>
<dbReference type="UniPathway" id="UPA00148"/>
<dbReference type="CDD" id="cd11644">
    <property type="entry name" value="Precorrin-6Y-MT"/>
    <property type="match status" value="1"/>
</dbReference>
<dbReference type="PANTHER" id="PTHR43182:SF1">
    <property type="entry name" value="COBALT-PRECORRIN-7 C(5)-METHYLTRANSFERASE"/>
    <property type="match status" value="1"/>
</dbReference>
<feature type="domain" description="Tetrapyrrole methylase" evidence="6">
    <location>
        <begin position="77"/>
        <end position="180"/>
    </location>
</feature>
<dbReference type="SUPFAM" id="SSF53790">
    <property type="entry name" value="Tetrapyrrole methylase"/>
    <property type="match status" value="1"/>
</dbReference>
<accession>A0A2X4T6H2</accession>
<dbReference type="InterPro" id="IPR050714">
    <property type="entry name" value="Cobalamin_biosynth_MTase"/>
</dbReference>
<dbReference type="GO" id="GO:0032259">
    <property type="term" value="P:methylation"/>
    <property type="evidence" value="ECO:0007669"/>
    <property type="project" value="UniProtKB-KW"/>
</dbReference>
<keyword evidence="3 7" id="KW-0489">Methyltransferase</keyword>
<name>A0A2X4T6H2_SALER</name>
<evidence type="ECO:0000313" key="8">
    <source>
        <dbReference type="Proteomes" id="UP000248731"/>
    </source>
</evidence>
<dbReference type="InterPro" id="IPR012818">
    <property type="entry name" value="CbiE"/>
</dbReference>
<dbReference type="AlphaFoldDB" id="A0A2X4T6H2"/>
<dbReference type="GO" id="GO:0009236">
    <property type="term" value="P:cobalamin biosynthetic process"/>
    <property type="evidence" value="ECO:0007669"/>
    <property type="project" value="UniProtKB-UniPathway"/>
</dbReference>
<dbReference type="InterPro" id="IPR000878">
    <property type="entry name" value="4pyrrol_Mease"/>
</dbReference>
<keyword evidence="4 7" id="KW-0808">Transferase</keyword>
<evidence type="ECO:0000256" key="3">
    <source>
        <dbReference type="ARBA" id="ARBA00022603"/>
    </source>
</evidence>
<dbReference type="GO" id="GO:0008276">
    <property type="term" value="F:protein methyltransferase activity"/>
    <property type="evidence" value="ECO:0007669"/>
    <property type="project" value="InterPro"/>
</dbReference>
<dbReference type="Proteomes" id="UP000248731">
    <property type="component" value="Chromosome 1"/>
</dbReference>
<comment type="pathway">
    <text evidence="1">Cofactor biosynthesis; adenosylcobalamin biosynthesis.</text>
</comment>
<evidence type="ECO:0000256" key="1">
    <source>
        <dbReference type="ARBA" id="ARBA00004953"/>
    </source>
</evidence>
<organism evidence="7 8">
    <name type="scientific">Salmonella enterica subsp. arizonae</name>
    <dbReference type="NCBI Taxonomy" id="59203"/>
    <lineage>
        <taxon>Bacteria</taxon>
        <taxon>Pseudomonadati</taxon>
        <taxon>Pseudomonadota</taxon>
        <taxon>Gammaproteobacteria</taxon>
        <taxon>Enterobacterales</taxon>
        <taxon>Enterobacteriaceae</taxon>
        <taxon>Salmonella</taxon>
    </lineage>
</organism>
<evidence type="ECO:0000256" key="5">
    <source>
        <dbReference type="ARBA" id="ARBA00022691"/>
    </source>
</evidence>
<proteinExistence type="predicted"/>
<evidence type="ECO:0000256" key="4">
    <source>
        <dbReference type="ARBA" id="ARBA00022679"/>
    </source>
</evidence>
<evidence type="ECO:0000259" key="6">
    <source>
        <dbReference type="Pfam" id="PF00590"/>
    </source>
</evidence>
<keyword evidence="8" id="KW-1185">Reference proteome</keyword>
<dbReference type="EMBL" id="LS483466">
    <property type="protein sequence ID" value="SQI23087.1"/>
    <property type="molecule type" value="Genomic_DNA"/>
</dbReference>
<reference evidence="7 8" key="1">
    <citation type="submission" date="2018-06" db="EMBL/GenBank/DDBJ databases">
        <authorList>
            <consortium name="Pathogen Informatics"/>
            <person name="Doyle S."/>
        </authorList>
    </citation>
    <scope>NUCLEOTIDE SEQUENCE [LARGE SCALE GENOMIC DNA]</scope>
    <source>
        <strain evidence="7 8">NCTC7307</strain>
    </source>
</reference>
<sequence length="202" mass="22488">MLTVVGMGPAGRHLMTPAALESDRPCRCAGSGKRHLAQFPTFAANDLRWARILARCCPGLPPVGINGLWCWPPAIRCFYGIGTHLVAHFGIEQVRIIPGISAVQYLCAQAGIDMNDMWLTSKPRSLRQLRSSWRNHRKVAMVTDARCGPREIARELVARGKGHRLMVIGENLAMENERIHWLPVSAVNADYEMNAVVILDER</sequence>